<comment type="caution">
    <text evidence="2">The sequence shown here is derived from an EMBL/GenBank/DDBJ whole genome shotgun (WGS) entry which is preliminary data.</text>
</comment>
<feature type="transmembrane region" description="Helical" evidence="1">
    <location>
        <begin position="21"/>
        <end position="43"/>
    </location>
</feature>
<dbReference type="AlphaFoldDB" id="A0A9D4HNG5"/>
<name>A0A9D4HNG5_DREPO</name>
<dbReference type="EMBL" id="JAIWYP010000012">
    <property type="protein sequence ID" value="KAH3727092.1"/>
    <property type="molecule type" value="Genomic_DNA"/>
</dbReference>
<accession>A0A9D4HNG5</accession>
<keyword evidence="3" id="KW-1185">Reference proteome</keyword>
<organism evidence="2 3">
    <name type="scientific">Dreissena polymorpha</name>
    <name type="common">Zebra mussel</name>
    <name type="synonym">Mytilus polymorpha</name>
    <dbReference type="NCBI Taxonomy" id="45954"/>
    <lineage>
        <taxon>Eukaryota</taxon>
        <taxon>Metazoa</taxon>
        <taxon>Spiralia</taxon>
        <taxon>Lophotrochozoa</taxon>
        <taxon>Mollusca</taxon>
        <taxon>Bivalvia</taxon>
        <taxon>Autobranchia</taxon>
        <taxon>Heteroconchia</taxon>
        <taxon>Euheterodonta</taxon>
        <taxon>Imparidentia</taxon>
        <taxon>Neoheterodontei</taxon>
        <taxon>Myida</taxon>
        <taxon>Dreissenoidea</taxon>
        <taxon>Dreissenidae</taxon>
        <taxon>Dreissena</taxon>
    </lineage>
</organism>
<reference evidence="2" key="2">
    <citation type="submission" date="2020-11" db="EMBL/GenBank/DDBJ databases">
        <authorList>
            <person name="McCartney M.A."/>
            <person name="Auch B."/>
            <person name="Kono T."/>
            <person name="Mallez S."/>
            <person name="Becker A."/>
            <person name="Gohl D.M."/>
            <person name="Silverstein K.A.T."/>
            <person name="Koren S."/>
            <person name="Bechman K.B."/>
            <person name="Herman A."/>
            <person name="Abrahante J.E."/>
            <person name="Garbe J."/>
        </authorList>
    </citation>
    <scope>NUCLEOTIDE SEQUENCE</scope>
    <source>
        <strain evidence="2">Duluth1</strain>
        <tissue evidence="2">Whole animal</tissue>
    </source>
</reference>
<gene>
    <name evidence="2" type="ORF">DPMN_053019</name>
</gene>
<reference evidence="2" key="1">
    <citation type="journal article" date="2019" name="bioRxiv">
        <title>The Genome of the Zebra Mussel, Dreissena polymorpha: A Resource for Invasive Species Research.</title>
        <authorList>
            <person name="McCartney M.A."/>
            <person name="Auch B."/>
            <person name="Kono T."/>
            <person name="Mallez S."/>
            <person name="Zhang Y."/>
            <person name="Obille A."/>
            <person name="Becker A."/>
            <person name="Abrahante J.E."/>
            <person name="Garbe J."/>
            <person name="Badalamenti J.P."/>
            <person name="Herman A."/>
            <person name="Mangelson H."/>
            <person name="Liachko I."/>
            <person name="Sullivan S."/>
            <person name="Sone E.D."/>
            <person name="Koren S."/>
            <person name="Silverstein K.A.T."/>
            <person name="Beckman K.B."/>
            <person name="Gohl D.M."/>
        </authorList>
    </citation>
    <scope>NUCLEOTIDE SEQUENCE</scope>
    <source>
        <strain evidence="2">Duluth1</strain>
        <tissue evidence="2">Whole animal</tissue>
    </source>
</reference>
<dbReference type="Proteomes" id="UP000828390">
    <property type="component" value="Unassembled WGS sequence"/>
</dbReference>
<evidence type="ECO:0000313" key="3">
    <source>
        <dbReference type="Proteomes" id="UP000828390"/>
    </source>
</evidence>
<evidence type="ECO:0000256" key="1">
    <source>
        <dbReference type="SAM" id="Phobius"/>
    </source>
</evidence>
<sequence length="636" mass="71823">MSMGTKIRFQIHTPLTLHIEFNAQTMIAYMYACLISVLLTWFLQRGSCSFGPPYPVTGAWFRSRSTSGDWNATLHEFSEQGGNTVVLRAPLFQFVDRDELLSNPDYQWCYSRHEDGNTSHCVDDALALLQSRGGHVTHLATYGPEENFNTSQMLVCPDYDVMIVSDRIYYRIVIPQDLNTNCNYSGVDVIVVFVAFSGVDSQELLLPVAQGYNMSVHFGLPRLSMTVLSVPNKDPVLLSYLLFVQRIIQSNNKKFKQYPLVGYFWSDDVMLPDVNKPTALQTNYGKLFSELHLLLHENHKTFGLTSLVNTNKLLSGIPSTDHVKAFSTLARFCDIISVKDGQGSGTSGLFWVTQRSQVISKADPGLFAVLREQLPVLSTNTTYEQVFWNSISEVFDALADARDALQNKSVSVDLWLNIEVYDVLHTDPCLPVDEQASGLDRMLNPIKKSRVDSVLTAAGTAPQKVVAMAWDPSFTCVTDSQPAPLRTQVRADMGRPVIAHCSMHSSFNRSVVVIGYNLDGLQQMYTIDWPNANGQRTKSNVYGYYFELDWGSQHQRVPSLMYVQTFDPYDVTKLAPRGVVRVQAGNSYHACVFEYDFTKADDDNRLQKHESRVAKKKYVRVKNEPYRRIEAQDSKF</sequence>
<evidence type="ECO:0000313" key="2">
    <source>
        <dbReference type="EMBL" id="KAH3727092.1"/>
    </source>
</evidence>
<keyword evidence="1" id="KW-0812">Transmembrane</keyword>
<protein>
    <submittedName>
        <fullName evidence="2">Uncharacterized protein</fullName>
    </submittedName>
</protein>
<dbReference type="OrthoDB" id="6145673at2759"/>
<proteinExistence type="predicted"/>
<keyword evidence="1" id="KW-0472">Membrane</keyword>
<keyword evidence="1" id="KW-1133">Transmembrane helix</keyword>